<sequence>MAHHVLATPSAALRDLRDIQHTVDRMVQQLAPCTHQPFDVRAARSLLAAVSYKLDHVQAALRH</sequence>
<dbReference type="AlphaFoldDB" id="A0A4R7AW71"/>
<organism evidence="1 2">
    <name type="scientific">Paludibacterium purpuratum</name>
    <dbReference type="NCBI Taxonomy" id="1144873"/>
    <lineage>
        <taxon>Bacteria</taxon>
        <taxon>Pseudomonadati</taxon>
        <taxon>Pseudomonadota</taxon>
        <taxon>Betaproteobacteria</taxon>
        <taxon>Neisseriales</taxon>
        <taxon>Chromobacteriaceae</taxon>
        <taxon>Paludibacterium</taxon>
    </lineage>
</organism>
<evidence type="ECO:0000313" key="1">
    <source>
        <dbReference type="EMBL" id="TDR71641.1"/>
    </source>
</evidence>
<dbReference type="Proteomes" id="UP000295611">
    <property type="component" value="Unassembled WGS sequence"/>
</dbReference>
<name>A0A4R7AW71_9NEIS</name>
<keyword evidence="2" id="KW-1185">Reference proteome</keyword>
<gene>
    <name evidence="1" type="ORF">DFP86_11852</name>
</gene>
<evidence type="ECO:0000313" key="2">
    <source>
        <dbReference type="Proteomes" id="UP000295611"/>
    </source>
</evidence>
<comment type="caution">
    <text evidence="1">The sequence shown here is derived from an EMBL/GenBank/DDBJ whole genome shotgun (WGS) entry which is preliminary data.</text>
</comment>
<proteinExistence type="predicted"/>
<reference evidence="1 2" key="1">
    <citation type="submission" date="2019-03" db="EMBL/GenBank/DDBJ databases">
        <title>Genomic Encyclopedia of Type Strains, Phase III (KMG-III): the genomes of soil and plant-associated and newly described type strains.</title>
        <authorList>
            <person name="Whitman W."/>
        </authorList>
    </citation>
    <scope>NUCLEOTIDE SEQUENCE [LARGE SCALE GENOMIC DNA]</scope>
    <source>
        <strain evidence="1 2">CECT 8976</strain>
    </source>
</reference>
<protein>
    <submittedName>
        <fullName evidence="1">Uncharacterized protein</fullName>
    </submittedName>
</protein>
<accession>A0A4R7AW71</accession>
<dbReference type="RefSeq" id="WP_133683833.1">
    <property type="nucleotide sequence ID" value="NZ_SNZP01000018.1"/>
</dbReference>
<dbReference type="EMBL" id="SNZP01000018">
    <property type="protein sequence ID" value="TDR71641.1"/>
    <property type="molecule type" value="Genomic_DNA"/>
</dbReference>